<feature type="compositionally biased region" description="Polar residues" evidence="11">
    <location>
        <begin position="359"/>
        <end position="375"/>
    </location>
</feature>
<dbReference type="PROSITE" id="PS50868">
    <property type="entry name" value="POST_SET"/>
    <property type="match status" value="1"/>
</dbReference>
<evidence type="ECO:0000256" key="8">
    <source>
        <dbReference type="ARBA" id="ARBA00047571"/>
    </source>
</evidence>
<evidence type="ECO:0000256" key="3">
    <source>
        <dbReference type="ARBA" id="ARBA00022603"/>
    </source>
</evidence>
<dbReference type="InterPro" id="IPR046341">
    <property type="entry name" value="SET_dom_sf"/>
</dbReference>
<evidence type="ECO:0000256" key="11">
    <source>
        <dbReference type="SAM" id="MobiDB-lite"/>
    </source>
</evidence>
<dbReference type="Gene3D" id="2.170.270.10">
    <property type="entry name" value="SET domain"/>
    <property type="match status" value="1"/>
</dbReference>
<evidence type="ECO:0000313" key="14">
    <source>
        <dbReference type="EMBL" id="KAL3794754.1"/>
    </source>
</evidence>
<accession>A0ABD3Q2Q9</accession>
<feature type="domain" description="Post-SET" evidence="13">
    <location>
        <begin position="1173"/>
        <end position="1189"/>
    </location>
</feature>
<dbReference type="EMBL" id="JABMIG020000077">
    <property type="protein sequence ID" value="KAL3794754.1"/>
    <property type="molecule type" value="Genomic_DNA"/>
</dbReference>
<evidence type="ECO:0000256" key="9">
    <source>
        <dbReference type="ARBA" id="ARBA00047583"/>
    </source>
</evidence>
<dbReference type="SUPFAM" id="SSF82199">
    <property type="entry name" value="SET domain"/>
    <property type="match status" value="1"/>
</dbReference>
<dbReference type="PROSITE" id="PS50280">
    <property type="entry name" value="SET"/>
    <property type="match status" value="1"/>
</dbReference>
<reference evidence="14 15" key="1">
    <citation type="journal article" date="2020" name="G3 (Bethesda)">
        <title>Improved Reference Genome for Cyclotella cryptica CCMP332, a Model for Cell Wall Morphogenesis, Salinity Adaptation, and Lipid Production in Diatoms (Bacillariophyta).</title>
        <authorList>
            <person name="Roberts W.R."/>
            <person name="Downey K.M."/>
            <person name="Ruck E.C."/>
            <person name="Traller J.C."/>
            <person name="Alverson A.J."/>
        </authorList>
    </citation>
    <scope>NUCLEOTIDE SEQUENCE [LARGE SCALE GENOMIC DNA]</scope>
    <source>
        <strain evidence="14 15">CCMP332</strain>
    </source>
</reference>
<dbReference type="InterPro" id="IPR003616">
    <property type="entry name" value="Post-SET_dom"/>
</dbReference>
<evidence type="ECO:0000256" key="1">
    <source>
        <dbReference type="ARBA" id="ARBA00004123"/>
    </source>
</evidence>
<feature type="domain" description="SET" evidence="12">
    <location>
        <begin position="1048"/>
        <end position="1164"/>
    </location>
</feature>
<dbReference type="InterPro" id="IPR001214">
    <property type="entry name" value="SET_dom"/>
</dbReference>
<name>A0ABD3Q2Q9_9STRA</name>
<dbReference type="AlphaFoldDB" id="A0ABD3Q2Q9"/>
<evidence type="ECO:0000256" key="6">
    <source>
        <dbReference type="ARBA" id="ARBA00022853"/>
    </source>
</evidence>
<dbReference type="PANTHER" id="PTHR45814">
    <property type="entry name" value="HISTONE-LYSINE N-METHYLTRANSFERASE SETD1"/>
    <property type="match status" value="1"/>
</dbReference>
<evidence type="ECO:0000259" key="13">
    <source>
        <dbReference type="PROSITE" id="PS50868"/>
    </source>
</evidence>
<protein>
    <recommendedName>
        <fullName evidence="2">[histone H3]-lysine(4) N-trimethyltransferase</fullName>
        <ecNumber evidence="2">2.1.1.354</ecNumber>
    </recommendedName>
</protein>
<keyword evidence="15" id="KW-1185">Reference proteome</keyword>
<dbReference type="GO" id="GO:0032259">
    <property type="term" value="P:methylation"/>
    <property type="evidence" value="ECO:0007669"/>
    <property type="project" value="UniProtKB-KW"/>
</dbReference>
<dbReference type="CDD" id="cd10518">
    <property type="entry name" value="SET_SETD1-like"/>
    <property type="match status" value="1"/>
</dbReference>
<evidence type="ECO:0000256" key="7">
    <source>
        <dbReference type="ARBA" id="ARBA00023242"/>
    </source>
</evidence>
<dbReference type="InterPro" id="IPR044570">
    <property type="entry name" value="Set1-like"/>
</dbReference>
<dbReference type="GO" id="GO:0140999">
    <property type="term" value="F:histone H3K4 trimethyltransferase activity"/>
    <property type="evidence" value="ECO:0007669"/>
    <property type="project" value="UniProtKB-EC"/>
</dbReference>
<evidence type="ECO:0000256" key="4">
    <source>
        <dbReference type="ARBA" id="ARBA00022679"/>
    </source>
</evidence>
<feature type="compositionally biased region" description="Low complexity" evidence="11">
    <location>
        <begin position="279"/>
        <end position="291"/>
    </location>
</feature>
<organism evidence="14 15">
    <name type="scientific">Cyclotella cryptica</name>
    <dbReference type="NCBI Taxonomy" id="29204"/>
    <lineage>
        <taxon>Eukaryota</taxon>
        <taxon>Sar</taxon>
        <taxon>Stramenopiles</taxon>
        <taxon>Ochrophyta</taxon>
        <taxon>Bacillariophyta</taxon>
        <taxon>Coscinodiscophyceae</taxon>
        <taxon>Thalassiosirophycidae</taxon>
        <taxon>Stephanodiscales</taxon>
        <taxon>Stephanodiscaceae</taxon>
        <taxon>Cyclotella</taxon>
    </lineage>
</organism>
<comment type="subcellular location">
    <subcellularLocation>
        <location evidence="1">Nucleus</location>
    </subcellularLocation>
</comment>
<dbReference type="Proteomes" id="UP001516023">
    <property type="component" value="Unassembled WGS sequence"/>
</dbReference>
<evidence type="ECO:0000259" key="12">
    <source>
        <dbReference type="PROSITE" id="PS50280"/>
    </source>
</evidence>
<comment type="caution">
    <text evidence="14">The sequence shown here is derived from an EMBL/GenBank/DDBJ whole genome shotgun (WGS) entry which is preliminary data.</text>
</comment>
<dbReference type="GO" id="GO:0005634">
    <property type="term" value="C:nucleus"/>
    <property type="evidence" value="ECO:0007669"/>
    <property type="project" value="UniProtKB-SubCell"/>
</dbReference>
<dbReference type="PANTHER" id="PTHR45814:SF2">
    <property type="entry name" value="HISTONE-LYSINE N-METHYLTRANSFERASE SETD1"/>
    <property type="match status" value="1"/>
</dbReference>
<gene>
    <name evidence="14" type="ORF">HJC23_012764</name>
</gene>
<comment type="catalytic activity">
    <reaction evidence="10">
        <text>N(6),N(6)-dimethyl-L-lysyl(4)-[histone H3] + S-adenosyl-L-methionine = N(6),N(6),N(6)-trimethyl-L-lysyl(4)-[histone H3] + S-adenosyl-L-homocysteine + H(+)</text>
        <dbReference type="Rhea" id="RHEA:60272"/>
        <dbReference type="Rhea" id="RHEA-COMP:15537"/>
        <dbReference type="Rhea" id="RHEA-COMP:15540"/>
        <dbReference type="ChEBI" id="CHEBI:15378"/>
        <dbReference type="ChEBI" id="CHEBI:57856"/>
        <dbReference type="ChEBI" id="CHEBI:59789"/>
        <dbReference type="ChEBI" id="CHEBI:61961"/>
        <dbReference type="ChEBI" id="CHEBI:61976"/>
    </reaction>
</comment>
<keyword evidence="4" id="KW-0808">Transferase</keyword>
<dbReference type="EC" id="2.1.1.354" evidence="2"/>
<dbReference type="Pfam" id="PF00856">
    <property type="entry name" value="SET"/>
    <property type="match status" value="1"/>
</dbReference>
<dbReference type="SMART" id="SM00508">
    <property type="entry name" value="PostSET"/>
    <property type="match status" value="1"/>
</dbReference>
<keyword evidence="7" id="KW-0539">Nucleus</keyword>
<feature type="region of interest" description="Disordered" evidence="11">
    <location>
        <begin position="86"/>
        <end position="107"/>
    </location>
</feature>
<feature type="compositionally biased region" description="Polar residues" evidence="11">
    <location>
        <begin position="265"/>
        <end position="276"/>
    </location>
</feature>
<dbReference type="SMART" id="SM00317">
    <property type="entry name" value="SET"/>
    <property type="match status" value="1"/>
</dbReference>
<comment type="catalytic activity">
    <reaction evidence="8">
        <text>L-lysyl(4)-[histone H3] + 3 S-adenosyl-L-methionine = N(6),N(6),N(6)-trimethyl-L-lysyl(4)-[histone H3] + 3 S-adenosyl-L-homocysteine + 3 H(+)</text>
        <dbReference type="Rhea" id="RHEA:60260"/>
        <dbReference type="Rhea" id="RHEA-COMP:15537"/>
        <dbReference type="Rhea" id="RHEA-COMP:15547"/>
        <dbReference type="ChEBI" id="CHEBI:15378"/>
        <dbReference type="ChEBI" id="CHEBI:29969"/>
        <dbReference type="ChEBI" id="CHEBI:57856"/>
        <dbReference type="ChEBI" id="CHEBI:59789"/>
        <dbReference type="ChEBI" id="CHEBI:61961"/>
        <dbReference type="EC" id="2.1.1.354"/>
    </reaction>
</comment>
<evidence type="ECO:0000256" key="2">
    <source>
        <dbReference type="ARBA" id="ARBA00012182"/>
    </source>
</evidence>
<evidence type="ECO:0000313" key="15">
    <source>
        <dbReference type="Proteomes" id="UP001516023"/>
    </source>
</evidence>
<keyword evidence="5" id="KW-0949">S-adenosyl-L-methionine</keyword>
<feature type="region of interest" description="Disordered" evidence="11">
    <location>
        <begin position="265"/>
        <end position="297"/>
    </location>
</feature>
<feature type="region of interest" description="Disordered" evidence="11">
    <location>
        <begin position="338"/>
        <end position="385"/>
    </location>
</feature>
<evidence type="ECO:0000256" key="10">
    <source>
        <dbReference type="ARBA" id="ARBA00049129"/>
    </source>
</evidence>
<feature type="compositionally biased region" description="Basic residues" evidence="11">
    <location>
        <begin position="913"/>
        <end position="930"/>
    </location>
</feature>
<evidence type="ECO:0000256" key="5">
    <source>
        <dbReference type="ARBA" id="ARBA00022691"/>
    </source>
</evidence>
<keyword evidence="6" id="KW-0156">Chromatin regulator</keyword>
<proteinExistence type="predicted"/>
<comment type="catalytic activity">
    <reaction evidence="9">
        <text>N(6)-methyl-L-lysyl(4)-[histone H3] + S-adenosyl-L-methionine = N(6),N(6)-dimethyl-L-lysyl(4)-[histone H3] + S-adenosyl-L-homocysteine + H(+)</text>
        <dbReference type="Rhea" id="RHEA:60268"/>
        <dbReference type="Rhea" id="RHEA-COMP:15540"/>
        <dbReference type="Rhea" id="RHEA-COMP:15543"/>
        <dbReference type="ChEBI" id="CHEBI:15378"/>
        <dbReference type="ChEBI" id="CHEBI:57856"/>
        <dbReference type="ChEBI" id="CHEBI:59789"/>
        <dbReference type="ChEBI" id="CHEBI:61929"/>
        <dbReference type="ChEBI" id="CHEBI:61976"/>
    </reaction>
</comment>
<keyword evidence="3" id="KW-0489">Methyltransferase</keyword>
<feature type="region of interest" description="Disordered" evidence="11">
    <location>
        <begin position="913"/>
        <end position="941"/>
    </location>
</feature>
<sequence length="1203" mass="133574">MTLAFHLVRDYEPSSFCWIVLYTMSSNNNPQNDVPGRASKSSSIQSRSTLANLLSSQRRSAAQSRRHLVQRALPFANLHKDGSTGNAAIQSFSAKGGPACPSSQAHRPVRNQLKGVDELAKSPANKGDDATNGAPQMKKCAENIKQKSTTESTDPSPPRELENYAKLDKHARKRVSFGDVGDINPLVKLDSFPASTKTIHGIMKQKSASEELIPETMISSDEMETKNTECTCDSIASAEIDIVHNSLKRKRAELDNTKPISLGSNPKCDTTANSLVDVNGKNGKNASANNPSKKKKKEFSPFRVKVGCVVAVRFRKLADGGNSNIRFVKKVGDTFCPIPEENTESQSTAEPSTTKDENFATSTTNKDTTDPSNQPHRVPTKTKKVKSRKPGVFEVWTSPRPGQDSGLSLLGRRVRCFFPKSFLEKWKKSNENVDDGSIKRIVEGNVVSILDNDRGFGMTVGLLINRSLLKYRPYLQTTYDSIDDPVPSPSEQKRRNVEALIRGKDKVVVRVNLSTVYESRIGSIDKGSVAQWVVAAHVPAKPVGVKPSKTERKEGGYTSQSLFVGDENDTRSRQEENWRWSASRSAHLHSCGVTTGRSGIISGSQLFGEVVDMTVGPVSQDCSSSLATVTIRRLLAPHQTRGGRMPHHGELELFDIENDSGFSFFQVPVEQVIVIGRRVSRHSDSKELQSALDYCYTISYSYNSREDIYTPIFPPIYDDDTGCDGEKLPINMCHNCRRLSPSSQKRKCHGKSCTNAWCAMCLQSIGASTSCEDEDWIGPCCSGKCSCISCCRLVNECSRKGCCLICNKLCMHKSFVKCSSCNARFHDECAQWQLNIGVSDSAEFICQSCRFRESSPQMPQNSNPFNSVFAGLIASMASANPLDFSLPDDAALLSVKPSFVPYSGDRKCNTHRHKSLVGAKKQKKSAKKTKQTSSNGGTCEAHHVAHSATSDDYDQFKPTCCRAIPFEEFRKTEGYLSCVKSALSEDNEPLGLRENARPRKIVVRKVEEKNSVSDRAARVSQRRMLRSLSSLGDAAKTIDRLAGRDREEQLRFGRSRIHGWGVFATEPINAGDMIIEYRGELIGNAVADKRELEYEKAKICDYMFRIDEHTVCDATKLGNVARYINASCSPNCYTQIITANINKRIVIYAKKNIKRGEELCYDYKFPIEYNEAKRIPCNCKSSDCRGFMNWDKKYVLIDNPYID</sequence>